<evidence type="ECO:0000256" key="6">
    <source>
        <dbReference type="ARBA" id="ARBA00023065"/>
    </source>
</evidence>
<keyword evidence="4 11" id="KW-0812">Transmembrane</keyword>
<evidence type="ECO:0000256" key="4">
    <source>
        <dbReference type="ARBA" id="ARBA00022692"/>
    </source>
</evidence>
<keyword evidence="5 11" id="KW-1133">Transmembrane helix</keyword>
<protein>
    <recommendedName>
        <fullName evidence="11">Fluoride-specific ion channel FluC</fullName>
    </recommendedName>
</protein>
<keyword evidence="13" id="KW-1185">Reference proteome</keyword>
<dbReference type="KEGG" id="fpal:HYN49_07270"/>
<dbReference type="Proteomes" id="UP000244937">
    <property type="component" value="Chromosome"/>
</dbReference>
<evidence type="ECO:0000256" key="7">
    <source>
        <dbReference type="ARBA" id="ARBA00023136"/>
    </source>
</evidence>
<evidence type="ECO:0000256" key="1">
    <source>
        <dbReference type="ARBA" id="ARBA00004651"/>
    </source>
</evidence>
<dbReference type="GO" id="GO:0005886">
    <property type="term" value="C:plasma membrane"/>
    <property type="evidence" value="ECO:0007669"/>
    <property type="project" value="UniProtKB-SubCell"/>
</dbReference>
<comment type="subcellular location">
    <subcellularLocation>
        <location evidence="1 11">Cell membrane</location>
        <topology evidence="1 11">Multi-pass membrane protein</topology>
    </subcellularLocation>
</comment>
<keyword evidence="3" id="KW-0997">Cell inner membrane</keyword>
<dbReference type="GO" id="GO:0046872">
    <property type="term" value="F:metal ion binding"/>
    <property type="evidence" value="ECO:0007669"/>
    <property type="project" value="UniProtKB-KW"/>
</dbReference>
<gene>
    <name evidence="11 12" type="primary">crcB</name>
    <name evidence="11" type="synonym">fluC</name>
    <name evidence="12" type="ORF">HYN49_07270</name>
</gene>
<dbReference type="NCBIfam" id="TIGR00494">
    <property type="entry name" value="crcB"/>
    <property type="match status" value="1"/>
</dbReference>
<evidence type="ECO:0000256" key="8">
    <source>
        <dbReference type="ARBA" id="ARBA00023303"/>
    </source>
</evidence>
<evidence type="ECO:0000256" key="5">
    <source>
        <dbReference type="ARBA" id="ARBA00022989"/>
    </source>
</evidence>
<comment type="similarity">
    <text evidence="9 11">Belongs to the fluoride channel Fluc/FEX (TC 1.A.43) family.</text>
</comment>
<dbReference type="AlphaFoldDB" id="A0A2S1SH26"/>
<accession>A0A2S1SH26</accession>
<keyword evidence="7 11" id="KW-0472">Membrane</keyword>
<evidence type="ECO:0000256" key="2">
    <source>
        <dbReference type="ARBA" id="ARBA00022475"/>
    </source>
</evidence>
<evidence type="ECO:0000256" key="3">
    <source>
        <dbReference type="ARBA" id="ARBA00022519"/>
    </source>
</evidence>
<dbReference type="RefSeq" id="WP_108903500.1">
    <property type="nucleotide sequence ID" value="NZ_CP029187.1"/>
</dbReference>
<dbReference type="HAMAP" id="MF_00454">
    <property type="entry name" value="FluC"/>
    <property type="match status" value="1"/>
</dbReference>
<keyword evidence="6 11" id="KW-0406">Ion transport</keyword>
<dbReference type="InterPro" id="IPR003691">
    <property type="entry name" value="FluC"/>
</dbReference>
<dbReference type="EMBL" id="CP029187">
    <property type="protein sequence ID" value="AWI25714.1"/>
    <property type="molecule type" value="Genomic_DNA"/>
</dbReference>
<comment type="catalytic activity">
    <reaction evidence="10">
        <text>fluoride(in) = fluoride(out)</text>
        <dbReference type="Rhea" id="RHEA:76159"/>
        <dbReference type="ChEBI" id="CHEBI:17051"/>
    </reaction>
    <physiologicalReaction direction="left-to-right" evidence="10">
        <dbReference type="Rhea" id="RHEA:76160"/>
    </physiologicalReaction>
</comment>
<dbReference type="GO" id="GO:0062054">
    <property type="term" value="F:fluoride channel activity"/>
    <property type="evidence" value="ECO:0007669"/>
    <property type="project" value="UniProtKB-UniRule"/>
</dbReference>
<comment type="function">
    <text evidence="11">Fluoride-specific ion channel. Important for reducing fluoride concentration in the cell, thus reducing its toxicity.</text>
</comment>
<sequence length="126" mass="13363">MKIIFAIGFGSFIGGILRYLLSGMIQAKAAGAFPYGTLSVNITGCLLIGIVYGFADKGGMTTDWRLFLATGILGGFTTFSAFSYETFDLLRNGQAFSALSYVATSIFIGVLATFCGFIAVSKYIAN</sequence>
<reference evidence="12 13" key="1">
    <citation type="submission" date="2018-05" db="EMBL/GenBank/DDBJ databases">
        <title>Genome sequencing of Flavobacterium sp. HYN0049.</title>
        <authorList>
            <person name="Yi H."/>
            <person name="Baek C."/>
        </authorList>
    </citation>
    <scope>NUCLEOTIDE SEQUENCE [LARGE SCALE GENOMIC DNA]</scope>
    <source>
        <strain evidence="12 13">HYN0049</strain>
    </source>
</reference>
<evidence type="ECO:0000313" key="12">
    <source>
        <dbReference type="EMBL" id="AWI25714.1"/>
    </source>
</evidence>
<feature type="binding site" evidence="11">
    <location>
        <position position="77"/>
    </location>
    <ligand>
        <name>Na(+)</name>
        <dbReference type="ChEBI" id="CHEBI:29101"/>
        <note>structural</note>
    </ligand>
</feature>
<keyword evidence="11" id="KW-0813">Transport</keyword>
<name>A0A2S1SH26_9FLAO</name>
<feature type="binding site" evidence="11">
    <location>
        <position position="74"/>
    </location>
    <ligand>
        <name>Na(+)</name>
        <dbReference type="ChEBI" id="CHEBI:29101"/>
        <note>structural</note>
    </ligand>
</feature>
<evidence type="ECO:0000313" key="13">
    <source>
        <dbReference type="Proteomes" id="UP000244937"/>
    </source>
</evidence>
<keyword evidence="2 11" id="KW-1003">Cell membrane</keyword>
<dbReference type="OrthoDB" id="9815830at2"/>
<feature type="transmembrane region" description="Helical" evidence="11">
    <location>
        <begin position="96"/>
        <end position="120"/>
    </location>
</feature>
<dbReference type="Pfam" id="PF02537">
    <property type="entry name" value="CRCB"/>
    <property type="match status" value="1"/>
</dbReference>
<dbReference type="PANTHER" id="PTHR28259:SF1">
    <property type="entry name" value="FLUORIDE EXPORT PROTEIN 1-RELATED"/>
    <property type="match status" value="1"/>
</dbReference>
<comment type="activity regulation">
    <text evidence="11">Na(+) is not transported, but it plays an essential structural role and its presence is essential for fluoride channel function.</text>
</comment>
<keyword evidence="11" id="KW-0915">Sodium</keyword>
<dbReference type="GO" id="GO:0140114">
    <property type="term" value="P:cellular detoxification of fluoride"/>
    <property type="evidence" value="ECO:0007669"/>
    <property type="project" value="UniProtKB-UniRule"/>
</dbReference>
<evidence type="ECO:0000256" key="10">
    <source>
        <dbReference type="ARBA" id="ARBA00035585"/>
    </source>
</evidence>
<dbReference type="PANTHER" id="PTHR28259">
    <property type="entry name" value="FLUORIDE EXPORT PROTEIN 1-RELATED"/>
    <property type="match status" value="1"/>
</dbReference>
<keyword evidence="11" id="KW-0479">Metal-binding</keyword>
<evidence type="ECO:0000256" key="9">
    <source>
        <dbReference type="ARBA" id="ARBA00035120"/>
    </source>
</evidence>
<feature type="transmembrane region" description="Helical" evidence="11">
    <location>
        <begin position="32"/>
        <end position="54"/>
    </location>
</feature>
<evidence type="ECO:0000256" key="11">
    <source>
        <dbReference type="HAMAP-Rule" id="MF_00454"/>
    </source>
</evidence>
<organism evidence="12 13">
    <name type="scientific">Flavobacterium pallidum</name>
    <dbReference type="NCBI Taxonomy" id="2172098"/>
    <lineage>
        <taxon>Bacteria</taxon>
        <taxon>Pseudomonadati</taxon>
        <taxon>Bacteroidota</taxon>
        <taxon>Flavobacteriia</taxon>
        <taxon>Flavobacteriales</taxon>
        <taxon>Flavobacteriaceae</taxon>
        <taxon>Flavobacterium</taxon>
    </lineage>
</organism>
<proteinExistence type="inferred from homology"/>
<feature type="transmembrane region" description="Helical" evidence="11">
    <location>
        <begin position="66"/>
        <end position="84"/>
    </location>
</feature>
<keyword evidence="8 11" id="KW-0407">Ion channel</keyword>